<dbReference type="AlphaFoldDB" id="A0A7D6HXV7"/>
<keyword evidence="1" id="KW-1133">Transmembrane helix</keyword>
<evidence type="ECO:0008006" key="4">
    <source>
        <dbReference type="Google" id="ProtNLM"/>
    </source>
</evidence>
<dbReference type="Proteomes" id="UP000510682">
    <property type="component" value="Chromosome"/>
</dbReference>
<evidence type="ECO:0000313" key="3">
    <source>
        <dbReference type="Proteomes" id="UP000510682"/>
    </source>
</evidence>
<feature type="transmembrane region" description="Helical" evidence="1">
    <location>
        <begin position="82"/>
        <end position="100"/>
    </location>
</feature>
<sequence length="141" mass="14957">MNATPVVAPPWRSASWTHKALGAGALAMAVGAFTGHLVIPDRVADHYGWTRDRWYQRELGAFNAGLGYGVIAYARGHSDQAFVGSWGVAALLLALTRAAAIGRGARRGPRNVAIVVEDAALGIGALALIRRNRSRFTEAGH</sequence>
<name>A0A7D6HXV7_9MYCO</name>
<evidence type="ECO:0000256" key="1">
    <source>
        <dbReference type="SAM" id="Phobius"/>
    </source>
</evidence>
<dbReference type="RefSeq" id="WP_180913744.1">
    <property type="nucleotide sequence ID" value="NZ_CP059165.1"/>
</dbReference>
<accession>A0A7D6HXV7</accession>
<dbReference type="KEGG" id="mgor:H0P51_15750"/>
<proteinExistence type="predicted"/>
<organism evidence="2 3">
    <name type="scientific">Mycobacterium vicinigordonae</name>
    <dbReference type="NCBI Taxonomy" id="1719132"/>
    <lineage>
        <taxon>Bacteria</taxon>
        <taxon>Bacillati</taxon>
        <taxon>Actinomycetota</taxon>
        <taxon>Actinomycetes</taxon>
        <taxon>Mycobacteriales</taxon>
        <taxon>Mycobacteriaceae</taxon>
        <taxon>Mycobacterium</taxon>
    </lineage>
</organism>
<evidence type="ECO:0000313" key="2">
    <source>
        <dbReference type="EMBL" id="QLL05334.1"/>
    </source>
</evidence>
<reference evidence="3" key="3">
    <citation type="submission" date="2023-07" db="EMBL/GenBank/DDBJ databases">
        <title>Description of Mycobacterium gordonae subsp. intergordonae subsp.nov. and Mycobacterium gordonae subsp. gordonae subsp. nov.</title>
        <authorList>
            <person name="Huang H."/>
        </authorList>
    </citation>
    <scope>NUCLEOTIDE SEQUENCE [LARGE SCALE GENOMIC DNA]</scope>
    <source>
        <strain evidence="3">24</strain>
    </source>
</reference>
<keyword evidence="1" id="KW-0472">Membrane</keyword>
<protein>
    <recommendedName>
        <fullName evidence="4">DUF4345 domain-containing protein</fullName>
    </recommendedName>
</protein>
<feature type="transmembrane region" description="Helical" evidence="1">
    <location>
        <begin position="20"/>
        <end position="39"/>
    </location>
</feature>
<reference evidence="3" key="1">
    <citation type="submission" date="2020-07" db="EMBL/GenBank/DDBJ databases">
        <title>Description of Mycobacterium gordonae subsp. intergordonae subsp.nov. and Mycobacterium gordonae subsp. gordonae subsp. nov.</title>
        <authorList>
            <person name="Yu X."/>
        </authorList>
    </citation>
    <scope>NUCLEOTIDE SEQUENCE [LARGE SCALE GENOMIC DNA]</scope>
    <source>
        <strain evidence="3">24</strain>
    </source>
</reference>
<feature type="transmembrane region" description="Helical" evidence="1">
    <location>
        <begin position="59"/>
        <end position="76"/>
    </location>
</feature>
<gene>
    <name evidence="2" type="ORF">H0P51_15750</name>
</gene>
<dbReference type="EMBL" id="CP059165">
    <property type="protein sequence ID" value="QLL05334.1"/>
    <property type="molecule type" value="Genomic_DNA"/>
</dbReference>
<keyword evidence="3" id="KW-1185">Reference proteome</keyword>
<keyword evidence="1" id="KW-0812">Transmembrane</keyword>
<reference evidence="2 3" key="2">
    <citation type="submission" date="2020-07" db="EMBL/GenBank/DDBJ databases">
        <authorList>
            <person name="Yu X."/>
        </authorList>
    </citation>
    <scope>NUCLEOTIDE SEQUENCE [LARGE SCALE GENOMIC DNA]</scope>
    <source>
        <strain evidence="3">24</strain>
    </source>
</reference>